<dbReference type="Proteomes" id="UP000002748">
    <property type="component" value="Unassembled WGS sequence"/>
</dbReference>
<protein>
    <submittedName>
        <fullName evidence="3">Alpha-1,6-mannosyltransferase</fullName>
    </submittedName>
</protein>
<feature type="compositionally biased region" description="Basic and acidic residues" evidence="1">
    <location>
        <begin position="289"/>
        <end position="352"/>
    </location>
</feature>
<dbReference type="InterPro" id="IPR039367">
    <property type="entry name" value="Och1-like"/>
</dbReference>
<evidence type="ECO:0000313" key="4">
    <source>
        <dbReference type="Proteomes" id="UP000002748"/>
    </source>
</evidence>
<comment type="caution">
    <text evidence="3">The sequence shown here is derived from an EMBL/GenBank/DDBJ whole genome shotgun (WGS) entry which is preliminary data.</text>
</comment>
<dbReference type="PANTHER" id="PTHR31834:SF1">
    <property type="entry name" value="INITIATION-SPECIFIC ALPHA-1,6-MANNOSYLTRANSFERASE"/>
    <property type="match status" value="1"/>
</dbReference>
<evidence type="ECO:0000256" key="1">
    <source>
        <dbReference type="SAM" id="MobiDB-lite"/>
    </source>
</evidence>
<dbReference type="GO" id="GO:0006487">
    <property type="term" value="P:protein N-linked glycosylation"/>
    <property type="evidence" value="ECO:0007669"/>
    <property type="project" value="TreeGrafter"/>
</dbReference>
<feature type="region of interest" description="Disordered" evidence="1">
    <location>
        <begin position="289"/>
        <end position="380"/>
    </location>
</feature>
<keyword evidence="2" id="KW-0812">Transmembrane</keyword>
<dbReference type="KEGG" id="tasa:A1Q1_08265"/>
<evidence type="ECO:0000256" key="2">
    <source>
        <dbReference type="SAM" id="Phobius"/>
    </source>
</evidence>
<evidence type="ECO:0000313" key="3">
    <source>
        <dbReference type="EMBL" id="EJT50713.1"/>
    </source>
</evidence>
<feature type="transmembrane region" description="Helical" evidence="2">
    <location>
        <begin position="12"/>
        <end position="31"/>
    </location>
</feature>
<proteinExistence type="predicted"/>
<dbReference type="PANTHER" id="PTHR31834">
    <property type="entry name" value="INITIATION-SPECIFIC ALPHA-1,6-MANNOSYLTRANSFERASE"/>
    <property type="match status" value="1"/>
</dbReference>
<dbReference type="OrthoDB" id="409543at2759"/>
<accession>J5R4U8</accession>
<dbReference type="GO" id="GO:0000009">
    <property type="term" value="F:alpha-1,6-mannosyltransferase activity"/>
    <property type="evidence" value="ECO:0007669"/>
    <property type="project" value="InterPro"/>
</dbReference>
<organism evidence="3 4">
    <name type="scientific">Trichosporon asahii var. asahii (strain ATCC 90039 / CBS 2479 / JCM 2466 / KCTC 7840 / NBRC 103889/ NCYC 2677 / UAMH 7654)</name>
    <name type="common">Yeast</name>
    <dbReference type="NCBI Taxonomy" id="1186058"/>
    <lineage>
        <taxon>Eukaryota</taxon>
        <taxon>Fungi</taxon>
        <taxon>Dikarya</taxon>
        <taxon>Basidiomycota</taxon>
        <taxon>Agaricomycotina</taxon>
        <taxon>Tremellomycetes</taxon>
        <taxon>Trichosporonales</taxon>
        <taxon>Trichosporonaceae</taxon>
        <taxon>Trichosporon</taxon>
    </lineage>
</organism>
<keyword evidence="3" id="KW-0328">Glycosyltransferase</keyword>
<dbReference type="HOGENOM" id="CLU_498758_0_0_1"/>
<reference evidence="3 4" key="1">
    <citation type="journal article" date="2012" name="Eukaryot. Cell">
        <title>Draft genome sequence of CBS 2479, the standard type strain of Trichosporon asahii.</title>
        <authorList>
            <person name="Yang R.Y."/>
            <person name="Li H.T."/>
            <person name="Zhu H."/>
            <person name="Zhou G.P."/>
            <person name="Wang M."/>
            <person name="Wang L."/>
        </authorList>
    </citation>
    <scope>NUCLEOTIDE SEQUENCE [LARGE SCALE GENOMIC DNA]</scope>
    <source>
        <strain evidence="4">ATCC 90039 / CBS 2479 / JCM 2466 / KCTC 7840 / NCYC 2677 / UAMH 7654</strain>
    </source>
</reference>
<dbReference type="AlphaFoldDB" id="J5R4U8"/>
<keyword evidence="3" id="KW-0808">Transferase</keyword>
<dbReference type="GeneID" id="25991777"/>
<keyword evidence="2" id="KW-1133">Transmembrane helix</keyword>
<name>J5R4U8_TRIAS</name>
<sequence length="604" mass="68117">MPRVLIRGFRAATLAKVLVLVVVGAVLIYQWPVERQLLTIDDDALTDLYSSTLAQVSAEHEKIRMRIINDAGYDPERAARDLLAPPKFPKGNYTLSPSSEEYVKRLQWQLQVAMTDSPYLRELRATVEKVATHQHPLIGRFPPNLISTDKLAGSGIPDLFRMWAALLPLPLDESLADLLPEAEWAAPARDGAVWKVDVADDHRINAQMSKWIGESNIMYSNGPWPTKWKKMSAALRADIYSMLFEGGVYADSDTSPIAHPYLWGIEARSVLHPDLEVVERILKSHEAADASHRRVWEKRSPVGKEERAEGDKAADGKDTETKAKDAGKEKKEVKEEVKKEEPKPKEKEKKAEDCDDKDADGKCAPPKKSTLPKGQKHIPVYHGHRRTDARGPPYDQTSLLSPDINVVVSIAWDSESTIKLRRWTQWSFGLLKDSARQSDYGRSLQFERYVIAPFHPIFLDTVTTIVDMVDAEGASENERLDALSLSGTGVFSDAVLRYLLVRYGVTPDKLRGIRGPVRVGDVLILQEGAFQAPEFAIDRMIEYIRQYFPMLPGSGSVKYIPGENLWYWGAGYETWKTGGRQLVFHGISDRDDVDKQETEWEEEE</sequence>
<gene>
    <name evidence="3" type="ORF">A1Q1_08265</name>
</gene>
<keyword evidence="2" id="KW-0472">Membrane</keyword>
<dbReference type="EMBL" id="ALBS01000096">
    <property type="protein sequence ID" value="EJT50713.1"/>
    <property type="molecule type" value="Genomic_DNA"/>
</dbReference>
<dbReference type="RefSeq" id="XP_014181887.1">
    <property type="nucleotide sequence ID" value="XM_014326412.1"/>
</dbReference>
<dbReference type="VEuPathDB" id="FungiDB:A1Q1_08265"/>
<dbReference type="GO" id="GO:0000136">
    <property type="term" value="C:mannan polymerase complex"/>
    <property type="evidence" value="ECO:0007669"/>
    <property type="project" value="TreeGrafter"/>
</dbReference>